<evidence type="ECO:0000313" key="1">
    <source>
        <dbReference type="EMBL" id="BAR94062.1"/>
    </source>
</evidence>
<organism evidence="1">
    <name type="scientific">Cyanophora paradoxa</name>
    <dbReference type="NCBI Taxonomy" id="2762"/>
    <lineage>
        <taxon>Eukaryota</taxon>
        <taxon>Glaucocystophyceae</taxon>
        <taxon>Cyanophorales</taxon>
        <taxon>Cyanophoraceae</taxon>
        <taxon>Cyanophora</taxon>
    </lineage>
</organism>
<name>A0A0H5B1P1_CYAPA</name>
<dbReference type="AlphaFoldDB" id="A0A0H5B1P1"/>
<proteinExistence type="evidence at transcript level"/>
<sequence>MAPECTVVNSGITSVGDVRTSATAGVQTNSVYVTAQLPQPVVEAQTFPVPITVNKTVSKTYAAQDIPKNEKESVSTVQIPVKEYTKIHYDYELPENNVETVDEVKDIIVSDFISETYEFDFPEDTIKEEKVSIPVYEEVVTTKTYKVNLPQDSETRVENTFTVPATKYTTTTYDYCGQIPECKTDYKEYTQKLDVTKTEETKYKYEVPLKDKALCPEDLTVEGKIKTAKVVNYDLPADSVKEETSEETINQTVVYATDFKPLPCNSGNCPAKGAVPSVYDFGSNPILNPQLDAETQAVDLQADYMDMIIGASSEAVDSDILIDSQSEEAVEIELL</sequence>
<dbReference type="EMBL" id="LC064065">
    <property type="protein sequence ID" value="BAR94062.1"/>
    <property type="molecule type" value="mRNA"/>
</dbReference>
<reference evidence="1" key="1">
    <citation type="journal article" date="2016" name="J. Biol. Chem.">
        <title>Outer Membrane Proteins Derived from Non-cyanobacterial Lineage Cover the Peptidoglycan of Cyanophora paradoxa Cyanelles and Serve as a Cyanelle Diffusion Channel.</title>
        <authorList>
            <person name="Kojima S."/>
            <person name="Muramoto K."/>
            <person name="Kusano T."/>
        </authorList>
    </citation>
    <scope>NUCLEOTIDE SEQUENCE</scope>
    <source>
        <strain evidence="1">NIES-547</strain>
    </source>
</reference>
<accession>A0A0H5B1P1</accession>
<gene>
    <name evidence="1" type="primary">papC1</name>
</gene>
<protein>
    <submittedName>
        <fullName evidence="1">Peptidoglycan-associated protein</fullName>
    </submittedName>
</protein>